<comment type="caution">
    <text evidence="1">The sequence shown here is derived from an EMBL/GenBank/DDBJ whole genome shotgun (WGS) entry which is preliminary data.</text>
</comment>
<name>A0A7C0Y5X2_9BACT</name>
<dbReference type="Proteomes" id="UP000885690">
    <property type="component" value="Unassembled WGS sequence"/>
</dbReference>
<dbReference type="EMBL" id="DQWS01000045">
    <property type="protein sequence ID" value="HDD52654.1"/>
    <property type="molecule type" value="Genomic_DNA"/>
</dbReference>
<evidence type="ECO:0000313" key="1">
    <source>
        <dbReference type="EMBL" id="HDD52654.1"/>
    </source>
</evidence>
<proteinExistence type="predicted"/>
<gene>
    <name evidence="1" type="ORF">ENF32_01120</name>
</gene>
<sequence length="64" mass="7184">MPDIQGYRIASLCPVDERSIFSQYSRIRQSPWILAVMGQCNGVPMWQACLSDFVIQVNGALPPE</sequence>
<dbReference type="AlphaFoldDB" id="A0A7C0Y5X2"/>
<organism evidence="1">
    <name type="scientific">Thermosulfidibacter takaii</name>
    <dbReference type="NCBI Taxonomy" id="412593"/>
    <lineage>
        <taxon>Bacteria</taxon>
        <taxon>Pseudomonadati</taxon>
        <taxon>Thermosulfidibacterota</taxon>
        <taxon>Thermosulfidibacteria</taxon>
        <taxon>Thermosulfidibacterales</taxon>
        <taxon>Thermosulfidibacteraceae</taxon>
    </lineage>
</organism>
<protein>
    <submittedName>
        <fullName evidence="1">Uncharacterized protein</fullName>
    </submittedName>
</protein>
<accession>A0A7C0Y5X2</accession>
<reference evidence="1" key="1">
    <citation type="journal article" date="2020" name="mSystems">
        <title>Genome- and Community-Level Interaction Insights into Carbon Utilization and Element Cycling Functions of Hydrothermarchaeota in Hydrothermal Sediment.</title>
        <authorList>
            <person name="Zhou Z."/>
            <person name="Liu Y."/>
            <person name="Xu W."/>
            <person name="Pan J."/>
            <person name="Luo Z.H."/>
            <person name="Li M."/>
        </authorList>
    </citation>
    <scope>NUCLEOTIDE SEQUENCE [LARGE SCALE GENOMIC DNA]</scope>
    <source>
        <strain evidence="1">HyVt-115</strain>
    </source>
</reference>